<evidence type="ECO:0000313" key="4">
    <source>
        <dbReference type="EMBL" id="GAC06184.1"/>
    </source>
</evidence>
<name>A0ABQ0I9Y0_9ALTE</name>
<sequence>MTKDKKQGKPRLKDFGTLESSLIQFGEIKVQKINNLQDALAQHIRDCNISCTSLTMTLFGDVVSQHGNWIWLGSLIEALAPLGFNERSVRTSVNRLMQSNWLEAKKIGRKSYYCFTENARSHYERVARRIYIPEPPDWDGNWLLVLAVSVPEEKRDEFKKSLIWQGFNSLSFGFFAHPSSDRRSLDETLIEQNLTKDVVVFNATLEDLHSKDVIKGLVNEKWDVSELQISYQDFLGFYRALHSKIDVAALSPQESFIYRAVLIHDYRRIQLRDPDLPDDLLPNGWVGYEAQDLLKRLYKMLVKPSLRYTEENLFNAHGTLPAASSKFFNRLGGLK</sequence>
<dbReference type="InterPro" id="IPR012906">
    <property type="entry name" value="PaaX-like_N"/>
</dbReference>
<keyword evidence="5" id="KW-1185">Reference proteome</keyword>
<dbReference type="RefSeq" id="WP_008305043.1">
    <property type="nucleotide sequence ID" value="NZ_BAEK01000054.1"/>
</dbReference>
<dbReference type="PANTHER" id="PTHR30319:SF1">
    <property type="entry name" value="TRANSCRIPTIONAL REPRESSOR PAAX"/>
    <property type="match status" value="1"/>
</dbReference>
<dbReference type="Pfam" id="PF08223">
    <property type="entry name" value="PaaX_C"/>
    <property type="match status" value="1"/>
</dbReference>
<dbReference type="Gene3D" id="1.10.10.10">
    <property type="entry name" value="Winged helix-like DNA-binding domain superfamily/Winged helix DNA-binding domain"/>
    <property type="match status" value="1"/>
</dbReference>
<dbReference type="Proteomes" id="UP000008372">
    <property type="component" value="Unassembled WGS sequence"/>
</dbReference>
<dbReference type="Gene3D" id="1.20.58.1460">
    <property type="match status" value="1"/>
</dbReference>
<dbReference type="InterPro" id="IPR013225">
    <property type="entry name" value="PaaX_C"/>
</dbReference>
<dbReference type="PANTHER" id="PTHR30319">
    <property type="entry name" value="PHENYLACETIC ACID REGULATOR-RELATED TRANSCRIPTIONAL REPRESSOR"/>
    <property type="match status" value="1"/>
</dbReference>
<dbReference type="NCBIfam" id="TIGR02277">
    <property type="entry name" value="PaaX_trns_reg"/>
    <property type="match status" value="1"/>
</dbReference>
<dbReference type="EMBL" id="BAEK01000054">
    <property type="protein sequence ID" value="GAC06184.1"/>
    <property type="molecule type" value="Genomic_DNA"/>
</dbReference>
<reference evidence="4 5" key="1">
    <citation type="journal article" date="2014" name="Environ. Microbiol.">
        <title>Comparative genomics of the marine bacterial genus Glaciecola reveals the high degree of genomic diversity and genomic characteristic for cold adaptation.</title>
        <authorList>
            <person name="Qin Q.L."/>
            <person name="Xie B.B."/>
            <person name="Yu Y."/>
            <person name="Shu Y.L."/>
            <person name="Rong J.C."/>
            <person name="Zhang Y.J."/>
            <person name="Zhao D.L."/>
            <person name="Chen X.L."/>
            <person name="Zhang X.Y."/>
            <person name="Chen B."/>
            <person name="Zhou B.C."/>
            <person name="Zhang Y.Z."/>
        </authorList>
    </citation>
    <scope>NUCLEOTIDE SEQUENCE [LARGE SCALE GENOMIC DNA]</scope>
    <source>
        <strain evidence="4 5">NO2</strain>
    </source>
</reference>
<dbReference type="InterPro" id="IPR036388">
    <property type="entry name" value="WH-like_DNA-bd_sf"/>
</dbReference>
<dbReference type="InterPro" id="IPR011965">
    <property type="entry name" value="PaaX_trns_reg"/>
</dbReference>
<proteinExistence type="predicted"/>
<dbReference type="Pfam" id="PF20803">
    <property type="entry name" value="PaaX_M"/>
    <property type="match status" value="1"/>
</dbReference>
<dbReference type="InterPro" id="IPR048846">
    <property type="entry name" value="PaaX-like_central"/>
</dbReference>
<gene>
    <name evidence="4" type="primary">paaX</name>
    <name evidence="4" type="ORF">GAGA_3350</name>
</gene>
<feature type="domain" description="Transcriptional repressor PaaX-like central Cas2-like" evidence="3">
    <location>
        <begin position="136"/>
        <end position="211"/>
    </location>
</feature>
<organism evidence="4 5">
    <name type="scientific">Paraglaciecola agarilytica NO2</name>
    <dbReference type="NCBI Taxonomy" id="1125747"/>
    <lineage>
        <taxon>Bacteria</taxon>
        <taxon>Pseudomonadati</taxon>
        <taxon>Pseudomonadota</taxon>
        <taxon>Gammaproteobacteria</taxon>
        <taxon>Alteromonadales</taxon>
        <taxon>Alteromonadaceae</taxon>
        <taxon>Paraglaciecola</taxon>
    </lineage>
</organism>
<dbReference type="PIRSF" id="PIRSF020623">
    <property type="entry name" value="PaaX"/>
    <property type="match status" value="1"/>
</dbReference>
<feature type="domain" description="Transcriptional repressor PaaX-like C-terminal" evidence="2">
    <location>
        <begin position="222"/>
        <end position="310"/>
    </location>
</feature>
<dbReference type="Pfam" id="PF07848">
    <property type="entry name" value="PaaX"/>
    <property type="match status" value="1"/>
</dbReference>
<evidence type="ECO:0000313" key="5">
    <source>
        <dbReference type="Proteomes" id="UP000008372"/>
    </source>
</evidence>
<feature type="domain" description="Transcriptional repressor PaaX-like N-terminal" evidence="1">
    <location>
        <begin position="52"/>
        <end position="118"/>
    </location>
</feature>
<evidence type="ECO:0000259" key="3">
    <source>
        <dbReference type="Pfam" id="PF20803"/>
    </source>
</evidence>
<accession>A0ABQ0I9Y0</accession>
<evidence type="ECO:0000259" key="1">
    <source>
        <dbReference type="Pfam" id="PF07848"/>
    </source>
</evidence>
<protein>
    <submittedName>
        <fullName evidence="4">Phenylacetic acid degradation operon negative regulatory protein</fullName>
    </submittedName>
</protein>
<evidence type="ECO:0000259" key="2">
    <source>
        <dbReference type="Pfam" id="PF08223"/>
    </source>
</evidence>
<comment type="caution">
    <text evidence="4">The sequence shown here is derived from an EMBL/GenBank/DDBJ whole genome shotgun (WGS) entry which is preliminary data.</text>
</comment>